<reference evidence="1" key="2">
    <citation type="submission" date="2020-05" db="UniProtKB">
        <authorList>
            <consortium name="EnsemblMetazoa"/>
        </authorList>
    </citation>
    <scope>IDENTIFICATION</scope>
    <source>
        <strain evidence="1">IAEA</strain>
    </source>
</reference>
<organism evidence="1 2">
    <name type="scientific">Glossina palpalis gambiensis</name>
    <dbReference type="NCBI Taxonomy" id="67801"/>
    <lineage>
        <taxon>Eukaryota</taxon>
        <taxon>Metazoa</taxon>
        <taxon>Ecdysozoa</taxon>
        <taxon>Arthropoda</taxon>
        <taxon>Hexapoda</taxon>
        <taxon>Insecta</taxon>
        <taxon>Pterygota</taxon>
        <taxon>Neoptera</taxon>
        <taxon>Endopterygota</taxon>
        <taxon>Diptera</taxon>
        <taxon>Brachycera</taxon>
        <taxon>Muscomorpha</taxon>
        <taxon>Hippoboscoidea</taxon>
        <taxon>Glossinidae</taxon>
        <taxon>Glossina</taxon>
    </lineage>
</organism>
<dbReference type="VEuPathDB" id="VectorBase:GPPI037636"/>
<sequence length="109" mass="12281">MYFKSNMINYSIHVKRTCNDFMSSAIKLRSVPFQVVEFKAAAVIPYVPLGKRFCRHNVKRVLLGESGCRSGEEARGESKSSVFSSGQLSVGEAIRSRVFIDFSNRLKNL</sequence>
<evidence type="ECO:0000313" key="2">
    <source>
        <dbReference type="Proteomes" id="UP000092460"/>
    </source>
</evidence>
<keyword evidence="2" id="KW-1185">Reference proteome</keyword>
<name>A0A1B0BQR2_9MUSC</name>
<protein>
    <submittedName>
        <fullName evidence="1">Uncharacterized protein</fullName>
    </submittedName>
</protein>
<dbReference type="Proteomes" id="UP000092460">
    <property type="component" value="Unassembled WGS sequence"/>
</dbReference>
<proteinExistence type="predicted"/>
<dbReference type="EnsemblMetazoa" id="GPPI037636-RA">
    <property type="protein sequence ID" value="GPPI037636-PA"/>
    <property type="gene ID" value="GPPI037636"/>
</dbReference>
<evidence type="ECO:0000313" key="1">
    <source>
        <dbReference type="EnsemblMetazoa" id="GPPI037636-PA"/>
    </source>
</evidence>
<dbReference type="EMBL" id="JXJN01018752">
    <property type="status" value="NOT_ANNOTATED_CDS"/>
    <property type="molecule type" value="Genomic_DNA"/>
</dbReference>
<accession>A0A1B0BQR2</accession>
<reference evidence="2" key="1">
    <citation type="submission" date="2015-01" db="EMBL/GenBank/DDBJ databases">
        <authorList>
            <person name="Aksoy S."/>
            <person name="Warren W."/>
            <person name="Wilson R.K."/>
        </authorList>
    </citation>
    <scope>NUCLEOTIDE SEQUENCE [LARGE SCALE GENOMIC DNA]</scope>
    <source>
        <strain evidence="2">IAEA</strain>
    </source>
</reference>
<dbReference type="AlphaFoldDB" id="A0A1B0BQR2"/>